<dbReference type="SMART" id="SM00304">
    <property type="entry name" value="HAMP"/>
    <property type="match status" value="1"/>
</dbReference>
<keyword evidence="7" id="KW-1185">Reference proteome</keyword>
<evidence type="ECO:0000256" key="4">
    <source>
        <dbReference type="SAM" id="Phobius"/>
    </source>
</evidence>
<sequence length="589" mass="66233">MKLNRTFGSMSFKRKAIVVLLILVLPLLIFIGSFAAYTIQRQNDQLSESAGNTLSYYQNAFESDAQNISSYLANLLSIDYDFQQLCYRRSYLDAHLSSYDLVQKFKLQLEGNPSLGALFILTPENNLFRGAYNVEDYSMEVKADILKFLKECAVQDDNCSAKGWTLREIGGKSFLFRFFGRKDTHTYCVAMMDLNRAIVPQKIRSNPTASGAFAFFLASDAEDGALPLSSITRFEGTGIVLRPQKTGYYISGGTQKYLIVQEPIENMGISIGYATPYLGLFSGMDGVQITLLLLSCALIGLIPVCYLLLQKSLFAPLQEMTGTIEKLGDGDLYAKMEAPFSIQEFESVRISFNNMVERIRQLKISSYEKELEAKHAKLQYLQLQIRPHFYLNCLKNLYALAEARKYGSIQSAILALSGYLRFIFRDSMKRIPLSQELRSIRDYMQLQTLCDANPPQCRMDIDASLDDFLIPPLSLVTFVENSVQHGTTLDHPLIINIRVSLIKSKTGDYVSLLVSNNGPAFPDSIIKEAAEPEPQIYRSQHVGIINIRYRLQLLYGEAAALSLYNSAGSPCAELFLPQNESNIKEEDPL</sequence>
<name>A0ABT1RZL2_9FIRM</name>
<dbReference type="Pfam" id="PF06580">
    <property type="entry name" value="His_kinase"/>
    <property type="match status" value="1"/>
</dbReference>
<evidence type="ECO:0000259" key="5">
    <source>
        <dbReference type="PROSITE" id="PS50885"/>
    </source>
</evidence>
<evidence type="ECO:0000256" key="3">
    <source>
        <dbReference type="ARBA" id="ARBA00022679"/>
    </source>
</evidence>
<dbReference type="Proteomes" id="UP001524473">
    <property type="component" value="Unassembled WGS sequence"/>
</dbReference>
<dbReference type="RefSeq" id="WP_256191827.1">
    <property type="nucleotide sequence ID" value="NZ_CAJKKG010000029.1"/>
</dbReference>
<feature type="transmembrane region" description="Helical" evidence="4">
    <location>
        <begin position="289"/>
        <end position="309"/>
    </location>
</feature>
<dbReference type="GO" id="GO:0016301">
    <property type="term" value="F:kinase activity"/>
    <property type="evidence" value="ECO:0007669"/>
    <property type="project" value="UniProtKB-KW"/>
</dbReference>
<dbReference type="PANTHER" id="PTHR34220:SF7">
    <property type="entry name" value="SENSOR HISTIDINE KINASE YPDA"/>
    <property type="match status" value="1"/>
</dbReference>
<dbReference type="Pfam" id="PF00672">
    <property type="entry name" value="HAMP"/>
    <property type="match status" value="1"/>
</dbReference>
<keyword evidence="2" id="KW-0597">Phosphoprotein</keyword>
<dbReference type="InterPro" id="IPR050640">
    <property type="entry name" value="Bact_2-comp_sensor_kinase"/>
</dbReference>
<reference evidence="6 7" key="1">
    <citation type="submission" date="2022-06" db="EMBL/GenBank/DDBJ databases">
        <title>Isolation of gut microbiota from human fecal samples.</title>
        <authorList>
            <person name="Pamer E.G."/>
            <person name="Barat B."/>
            <person name="Waligurski E."/>
            <person name="Medina S."/>
            <person name="Paddock L."/>
            <person name="Mostad J."/>
        </authorList>
    </citation>
    <scope>NUCLEOTIDE SEQUENCE [LARGE SCALE GENOMIC DNA]</scope>
    <source>
        <strain evidence="6 7">DFI.9.73</strain>
    </source>
</reference>
<comment type="subcellular location">
    <subcellularLocation>
        <location evidence="1">Membrane</location>
    </subcellularLocation>
</comment>
<keyword evidence="3" id="KW-0808">Transferase</keyword>
<dbReference type="EMBL" id="JANFZH010000019">
    <property type="protein sequence ID" value="MCQ4840129.1"/>
    <property type="molecule type" value="Genomic_DNA"/>
</dbReference>
<keyword evidence="6" id="KW-0418">Kinase</keyword>
<comment type="caution">
    <text evidence="6">The sequence shown here is derived from an EMBL/GenBank/DDBJ whole genome shotgun (WGS) entry which is preliminary data.</text>
</comment>
<gene>
    <name evidence="6" type="ORF">NE695_09400</name>
</gene>
<dbReference type="CDD" id="cd06225">
    <property type="entry name" value="HAMP"/>
    <property type="match status" value="1"/>
</dbReference>
<dbReference type="Gene3D" id="6.10.340.10">
    <property type="match status" value="1"/>
</dbReference>
<evidence type="ECO:0000256" key="2">
    <source>
        <dbReference type="ARBA" id="ARBA00022553"/>
    </source>
</evidence>
<evidence type="ECO:0000313" key="7">
    <source>
        <dbReference type="Proteomes" id="UP001524473"/>
    </source>
</evidence>
<dbReference type="SUPFAM" id="SSF55874">
    <property type="entry name" value="ATPase domain of HSP90 chaperone/DNA topoisomerase II/histidine kinase"/>
    <property type="match status" value="1"/>
</dbReference>
<keyword evidence="4" id="KW-0812">Transmembrane</keyword>
<dbReference type="PANTHER" id="PTHR34220">
    <property type="entry name" value="SENSOR HISTIDINE KINASE YPDA"/>
    <property type="match status" value="1"/>
</dbReference>
<dbReference type="Gene3D" id="3.30.565.10">
    <property type="entry name" value="Histidine kinase-like ATPase, C-terminal domain"/>
    <property type="match status" value="1"/>
</dbReference>
<dbReference type="InterPro" id="IPR003660">
    <property type="entry name" value="HAMP_dom"/>
</dbReference>
<dbReference type="PROSITE" id="PS50885">
    <property type="entry name" value="HAMP"/>
    <property type="match status" value="1"/>
</dbReference>
<evidence type="ECO:0000256" key="1">
    <source>
        <dbReference type="ARBA" id="ARBA00004370"/>
    </source>
</evidence>
<evidence type="ECO:0000313" key="6">
    <source>
        <dbReference type="EMBL" id="MCQ4840129.1"/>
    </source>
</evidence>
<proteinExistence type="predicted"/>
<keyword evidence="4" id="KW-1133">Transmembrane helix</keyword>
<keyword evidence="4" id="KW-0472">Membrane</keyword>
<feature type="domain" description="HAMP" evidence="5">
    <location>
        <begin position="311"/>
        <end position="364"/>
    </location>
</feature>
<accession>A0ABT1RZL2</accession>
<organism evidence="6 7">
    <name type="scientific">Neglectibacter timonensis</name>
    <dbReference type="NCBI Taxonomy" id="1776382"/>
    <lineage>
        <taxon>Bacteria</taxon>
        <taxon>Bacillati</taxon>
        <taxon>Bacillota</taxon>
        <taxon>Clostridia</taxon>
        <taxon>Eubacteriales</taxon>
        <taxon>Oscillospiraceae</taxon>
        <taxon>Neglectibacter</taxon>
    </lineage>
</organism>
<protein>
    <submittedName>
        <fullName evidence="6">Histidine kinase</fullName>
    </submittedName>
</protein>
<dbReference type="InterPro" id="IPR036890">
    <property type="entry name" value="HATPase_C_sf"/>
</dbReference>
<dbReference type="InterPro" id="IPR010559">
    <property type="entry name" value="Sig_transdc_His_kin_internal"/>
</dbReference>